<gene>
    <name evidence="2" type="ORF">QWY14_13190</name>
</gene>
<evidence type="ECO:0000259" key="1">
    <source>
        <dbReference type="Pfam" id="PF00881"/>
    </source>
</evidence>
<organism evidence="2 3">
    <name type="scientific">Planococcus shixiaomingii</name>
    <dbReference type="NCBI Taxonomy" id="3058393"/>
    <lineage>
        <taxon>Bacteria</taxon>
        <taxon>Bacillati</taxon>
        <taxon>Bacillota</taxon>
        <taxon>Bacilli</taxon>
        <taxon>Bacillales</taxon>
        <taxon>Caryophanaceae</taxon>
        <taxon>Planococcus</taxon>
    </lineage>
</organism>
<comment type="caution">
    <text evidence="2">The sequence shown here is derived from an EMBL/GenBank/DDBJ whole genome shotgun (WGS) entry which is preliminary data.</text>
</comment>
<dbReference type="InterPro" id="IPR000415">
    <property type="entry name" value="Nitroreductase-like"/>
</dbReference>
<dbReference type="Gene3D" id="3.40.109.10">
    <property type="entry name" value="NADH Oxidase"/>
    <property type="match status" value="1"/>
</dbReference>
<accession>A0ABT8N4F8</accession>
<proteinExistence type="predicted"/>
<dbReference type="InterPro" id="IPR033877">
    <property type="entry name" value="Frm2/Hbn1"/>
</dbReference>
<evidence type="ECO:0000313" key="3">
    <source>
        <dbReference type="Proteomes" id="UP001172055"/>
    </source>
</evidence>
<dbReference type="SUPFAM" id="SSF55469">
    <property type="entry name" value="FMN-dependent nitroreductase-like"/>
    <property type="match status" value="1"/>
</dbReference>
<keyword evidence="3" id="KW-1185">Reference proteome</keyword>
<feature type="domain" description="Nitroreductase" evidence="1">
    <location>
        <begin position="10"/>
        <end position="178"/>
    </location>
</feature>
<sequence>MTKDFYSAVEARRSVYQIGNEPVISDERLQEIINHAVMNAPSAFNSQSSRVVVLLGDNHKKLWDITKETLRKITEPDKFSSTEAKMNAFGSGYGTLLIFEDDAVIEALQKQYASYKDAFPLFSYQSSGMLQYVLWTALEHEGYGATLQHYNPLIDEEIKAEWNLPDSWKLLAQMPFGKPLSEPAEKQQQPIEERVLIVK</sequence>
<dbReference type="PANTHER" id="PTHR43035:SF1">
    <property type="entry name" value="FATTY ACID REPRESSION MUTANT PROTEIN 2-RELATED"/>
    <property type="match status" value="1"/>
</dbReference>
<dbReference type="InterPro" id="IPR029479">
    <property type="entry name" value="Nitroreductase"/>
</dbReference>
<evidence type="ECO:0000313" key="2">
    <source>
        <dbReference type="EMBL" id="MDN7242762.1"/>
    </source>
</evidence>
<dbReference type="RefSeq" id="WP_301724318.1">
    <property type="nucleotide sequence ID" value="NZ_JAUJWV010000002.1"/>
</dbReference>
<protein>
    <submittedName>
        <fullName evidence="2">Nitroreductase family protein</fullName>
    </submittedName>
</protein>
<dbReference type="Proteomes" id="UP001172055">
    <property type="component" value="Unassembled WGS sequence"/>
</dbReference>
<reference evidence="2 3" key="1">
    <citation type="submission" date="2023-06" db="EMBL/GenBank/DDBJ databases">
        <title>Novel species in genus Planococcus.</title>
        <authorList>
            <person name="Ning S."/>
        </authorList>
    </citation>
    <scope>NUCLEOTIDE SEQUENCE [LARGE SCALE GENOMIC DNA]</scope>
    <source>
        <strain evidence="2 3">N028</strain>
    </source>
</reference>
<dbReference type="Pfam" id="PF00881">
    <property type="entry name" value="Nitroreductase"/>
    <property type="match status" value="1"/>
</dbReference>
<dbReference type="PANTHER" id="PTHR43035">
    <property type="entry name" value="FATTY ACID REPRESSION MUTANT PROTEIN 2-RELATED"/>
    <property type="match status" value="1"/>
</dbReference>
<name>A0ABT8N4F8_9BACL</name>
<dbReference type="EMBL" id="JAUJWV010000002">
    <property type="protein sequence ID" value="MDN7242762.1"/>
    <property type="molecule type" value="Genomic_DNA"/>
</dbReference>
<dbReference type="CDD" id="cd02140">
    <property type="entry name" value="Frm2-like"/>
    <property type="match status" value="1"/>
</dbReference>